<evidence type="ECO:0000259" key="2">
    <source>
        <dbReference type="PROSITE" id="PS50025"/>
    </source>
</evidence>
<dbReference type="GeneID" id="20253148"/>
<organism evidence="3 4">
    <name type="scientific">Lottia gigantea</name>
    <name type="common">Giant owl limpet</name>
    <dbReference type="NCBI Taxonomy" id="225164"/>
    <lineage>
        <taxon>Eukaryota</taxon>
        <taxon>Metazoa</taxon>
        <taxon>Spiralia</taxon>
        <taxon>Lophotrochozoa</taxon>
        <taxon>Mollusca</taxon>
        <taxon>Gastropoda</taxon>
        <taxon>Patellogastropoda</taxon>
        <taxon>Lottioidea</taxon>
        <taxon>Lottiidae</taxon>
        <taxon>Lottia</taxon>
    </lineage>
</organism>
<keyword evidence="4" id="KW-1185">Reference proteome</keyword>
<dbReference type="CDD" id="cd00110">
    <property type="entry name" value="LamG"/>
    <property type="match status" value="1"/>
</dbReference>
<sequence>GEPNTYARFPIWNACINASVSFEFKTTQSDGLLMYTDNNGRYDFFEVMVKDGSVRLRLNVIDEQDGSVEIILGNNLNDNRWHSVEVKRKHFETILQVDGTSSSKVAFGSDSTVFRDRNKNNYVYFGGVPLGYRRDSRGSQQDETVSDQKFEGDLRNILYFNCTCIPERAEV</sequence>
<evidence type="ECO:0000313" key="4">
    <source>
        <dbReference type="Proteomes" id="UP000030746"/>
    </source>
</evidence>
<dbReference type="GO" id="GO:0016020">
    <property type="term" value="C:membrane"/>
    <property type="evidence" value="ECO:0007669"/>
    <property type="project" value="UniProtKB-SubCell"/>
</dbReference>
<feature type="non-terminal residue" evidence="3">
    <location>
        <position position="1"/>
    </location>
</feature>
<dbReference type="Proteomes" id="UP000030746">
    <property type="component" value="Unassembled WGS sequence"/>
</dbReference>
<dbReference type="STRING" id="225164.V3ZAP1"/>
<dbReference type="PANTHER" id="PTHR15036">
    <property type="entry name" value="PIKACHURIN-LIKE PROTEIN"/>
    <property type="match status" value="1"/>
</dbReference>
<dbReference type="Gene3D" id="2.60.120.200">
    <property type="match status" value="1"/>
</dbReference>
<name>V3ZAP1_LOTGI</name>
<accession>V3ZAP1</accession>
<dbReference type="OMA" id="PWSAMEK"/>
<feature type="non-terminal residue" evidence="3">
    <location>
        <position position="171"/>
    </location>
</feature>
<comment type="caution">
    <text evidence="1">Lacks conserved residue(s) required for the propagation of feature annotation.</text>
</comment>
<dbReference type="InterPro" id="IPR050372">
    <property type="entry name" value="Neurexin-related_CASP"/>
</dbReference>
<dbReference type="InterPro" id="IPR013320">
    <property type="entry name" value="ConA-like_dom_sf"/>
</dbReference>
<dbReference type="KEGG" id="lgi:LOTGIDRAFT_97249"/>
<dbReference type="OrthoDB" id="6275838at2759"/>
<evidence type="ECO:0000256" key="1">
    <source>
        <dbReference type="PROSITE-ProRule" id="PRU00122"/>
    </source>
</evidence>
<dbReference type="EMBL" id="KB202793">
    <property type="protein sequence ID" value="ESO88048.1"/>
    <property type="molecule type" value="Genomic_DNA"/>
</dbReference>
<proteinExistence type="predicted"/>
<feature type="domain" description="Laminin G" evidence="2">
    <location>
        <begin position="1"/>
        <end position="171"/>
    </location>
</feature>
<gene>
    <name evidence="3" type="ORF">LOTGIDRAFT_97249</name>
</gene>
<evidence type="ECO:0000313" key="3">
    <source>
        <dbReference type="EMBL" id="ESO88048.1"/>
    </source>
</evidence>
<dbReference type="Pfam" id="PF02210">
    <property type="entry name" value="Laminin_G_2"/>
    <property type="match status" value="1"/>
</dbReference>
<dbReference type="SUPFAM" id="SSF49899">
    <property type="entry name" value="Concanavalin A-like lectins/glucanases"/>
    <property type="match status" value="1"/>
</dbReference>
<dbReference type="SMART" id="SM00282">
    <property type="entry name" value="LamG"/>
    <property type="match status" value="1"/>
</dbReference>
<dbReference type="AlphaFoldDB" id="V3ZAP1"/>
<protein>
    <recommendedName>
        <fullName evidence="2">Laminin G domain-containing protein</fullName>
    </recommendedName>
</protein>
<dbReference type="HOGENOM" id="CLU_074005_1_0_1"/>
<dbReference type="InterPro" id="IPR001791">
    <property type="entry name" value="Laminin_G"/>
</dbReference>
<reference evidence="3 4" key="1">
    <citation type="journal article" date="2013" name="Nature">
        <title>Insights into bilaterian evolution from three spiralian genomes.</title>
        <authorList>
            <person name="Simakov O."/>
            <person name="Marletaz F."/>
            <person name="Cho S.J."/>
            <person name="Edsinger-Gonzales E."/>
            <person name="Havlak P."/>
            <person name="Hellsten U."/>
            <person name="Kuo D.H."/>
            <person name="Larsson T."/>
            <person name="Lv J."/>
            <person name="Arendt D."/>
            <person name="Savage R."/>
            <person name="Osoegawa K."/>
            <person name="de Jong P."/>
            <person name="Grimwood J."/>
            <person name="Chapman J.A."/>
            <person name="Shapiro H."/>
            <person name="Aerts A."/>
            <person name="Otillar R.P."/>
            <person name="Terry A.Y."/>
            <person name="Boore J.L."/>
            <person name="Grigoriev I.V."/>
            <person name="Lindberg D.R."/>
            <person name="Seaver E.C."/>
            <person name="Weisblat D.A."/>
            <person name="Putnam N.H."/>
            <person name="Rokhsar D.S."/>
        </authorList>
    </citation>
    <scope>NUCLEOTIDE SEQUENCE [LARGE SCALE GENOMIC DNA]</scope>
</reference>
<dbReference type="PROSITE" id="PS50025">
    <property type="entry name" value="LAM_G_DOMAIN"/>
    <property type="match status" value="1"/>
</dbReference>
<dbReference type="PANTHER" id="PTHR15036:SF85">
    <property type="entry name" value="SP2353, ISOFORM A"/>
    <property type="match status" value="1"/>
</dbReference>
<dbReference type="RefSeq" id="XP_009061360.1">
    <property type="nucleotide sequence ID" value="XM_009063112.1"/>
</dbReference>
<dbReference type="CTD" id="20253148"/>